<dbReference type="PROSITE" id="PS51733">
    <property type="entry name" value="BPL_LPL_CATALYTIC"/>
    <property type="match status" value="1"/>
</dbReference>
<dbReference type="SUPFAM" id="SSF55681">
    <property type="entry name" value="Class II aaRS and biotin synthetases"/>
    <property type="match status" value="1"/>
</dbReference>
<dbReference type="Proteomes" id="UP000319143">
    <property type="component" value="Unassembled WGS sequence"/>
</dbReference>
<dbReference type="AlphaFoldDB" id="A0A5C6DGY8"/>
<dbReference type="Pfam" id="PF21948">
    <property type="entry name" value="LplA-B_cat"/>
    <property type="match status" value="1"/>
</dbReference>
<evidence type="ECO:0000259" key="1">
    <source>
        <dbReference type="PROSITE" id="PS51733"/>
    </source>
</evidence>
<gene>
    <name evidence="2" type="primary">lplJ</name>
    <name evidence="2" type="ORF">Poly41_42510</name>
</gene>
<dbReference type="InterPro" id="IPR045864">
    <property type="entry name" value="aa-tRNA-synth_II/BPL/LPL"/>
</dbReference>
<dbReference type="Gene3D" id="3.30.930.10">
    <property type="entry name" value="Bira Bifunctional Protein, Domain 2"/>
    <property type="match status" value="1"/>
</dbReference>
<dbReference type="EC" id="6.3.1.20" evidence="2"/>
<proteinExistence type="predicted"/>
<accession>A0A5C6DGY8</accession>
<evidence type="ECO:0000313" key="3">
    <source>
        <dbReference type="Proteomes" id="UP000319143"/>
    </source>
</evidence>
<comment type="caution">
    <text evidence="2">The sequence shown here is derived from an EMBL/GenBank/DDBJ whole genome shotgun (WGS) entry which is preliminary data.</text>
</comment>
<dbReference type="PANTHER" id="PTHR43679:SF2">
    <property type="entry name" value="OCTANOYL-[GCVH]:PROTEIN N-OCTANOYLTRANSFERASE"/>
    <property type="match status" value="1"/>
</dbReference>
<keyword evidence="3" id="KW-1185">Reference proteome</keyword>
<dbReference type="OrthoDB" id="9788148at2"/>
<dbReference type="InterPro" id="IPR050664">
    <property type="entry name" value="Octanoyltrans_LipM/LipL"/>
</dbReference>
<name>A0A5C6DGY8_9BACT</name>
<feature type="domain" description="BPL/LPL catalytic" evidence="1">
    <location>
        <begin position="33"/>
        <end position="225"/>
    </location>
</feature>
<dbReference type="UniPathway" id="UPA00537">
    <property type="reaction ID" value="UER00595"/>
</dbReference>
<dbReference type="GO" id="GO:0016979">
    <property type="term" value="F:lipoate-protein ligase activity"/>
    <property type="evidence" value="ECO:0007669"/>
    <property type="project" value="UniProtKB-EC"/>
</dbReference>
<dbReference type="InterPro" id="IPR004143">
    <property type="entry name" value="BPL_LPL_catalytic"/>
</dbReference>
<reference evidence="2 3" key="1">
    <citation type="submission" date="2019-02" db="EMBL/GenBank/DDBJ databases">
        <title>Deep-cultivation of Planctomycetes and their phenomic and genomic characterization uncovers novel biology.</title>
        <authorList>
            <person name="Wiegand S."/>
            <person name="Jogler M."/>
            <person name="Boedeker C."/>
            <person name="Pinto D."/>
            <person name="Vollmers J."/>
            <person name="Rivas-Marin E."/>
            <person name="Kohn T."/>
            <person name="Peeters S.H."/>
            <person name="Heuer A."/>
            <person name="Rast P."/>
            <person name="Oberbeckmann S."/>
            <person name="Bunk B."/>
            <person name="Jeske O."/>
            <person name="Meyerdierks A."/>
            <person name="Storesund J.E."/>
            <person name="Kallscheuer N."/>
            <person name="Luecker S."/>
            <person name="Lage O.M."/>
            <person name="Pohl T."/>
            <person name="Merkel B.J."/>
            <person name="Hornburger P."/>
            <person name="Mueller R.-W."/>
            <person name="Bruemmer F."/>
            <person name="Labrenz M."/>
            <person name="Spormann A.M."/>
            <person name="Op Den Camp H."/>
            <person name="Overmann J."/>
            <person name="Amann R."/>
            <person name="Jetten M.S.M."/>
            <person name="Mascher T."/>
            <person name="Medema M.H."/>
            <person name="Devos D.P."/>
            <person name="Kaster A.-K."/>
            <person name="Ovreas L."/>
            <person name="Rohde M."/>
            <person name="Galperin M.Y."/>
            <person name="Jogler C."/>
        </authorList>
    </citation>
    <scope>NUCLEOTIDE SEQUENCE [LARGE SCALE GENOMIC DNA]</scope>
    <source>
        <strain evidence="2 3">Poly41</strain>
    </source>
</reference>
<sequence length="249" mass="28529">MHFVPHRLAHPADQLAVDEALLLFADEATELKESQHEFLRVWEFAKPTVVVGRSSRVRDEVDVPYCDACAIPIFRRCSGGASVVGGPGCLMYSLVLDLDLRPELTHIDANHHFVMRRLLQAVNRQLEQQHDETAAFQGTCDLTFVNRKFSGNSMRMTRHHVLYHGTILYDADLDLIARCLRTAPRQPDYRLGRSHQAFITNVPLDRTLLESDLRDVFDAAVDWPAAVPADKIVQLRQQRYDERGWNFLR</sequence>
<keyword evidence="2" id="KW-0436">Ligase</keyword>
<dbReference type="PANTHER" id="PTHR43679">
    <property type="entry name" value="OCTANOYLTRANSFERASE LIPM-RELATED"/>
    <property type="match status" value="1"/>
</dbReference>
<dbReference type="CDD" id="cd16443">
    <property type="entry name" value="LplA"/>
    <property type="match status" value="1"/>
</dbReference>
<evidence type="ECO:0000313" key="2">
    <source>
        <dbReference type="EMBL" id="TWU35107.1"/>
    </source>
</evidence>
<dbReference type="RefSeq" id="WP_146528507.1">
    <property type="nucleotide sequence ID" value="NZ_SJPV01000007.1"/>
</dbReference>
<dbReference type="EMBL" id="SJPV01000007">
    <property type="protein sequence ID" value="TWU35107.1"/>
    <property type="molecule type" value="Genomic_DNA"/>
</dbReference>
<organism evidence="2 3">
    <name type="scientific">Novipirellula artificiosorum</name>
    <dbReference type="NCBI Taxonomy" id="2528016"/>
    <lineage>
        <taxon>Bacteria</taxon>
        <taxon>Pseudomonadati</taxon>
        <taxon>Planctomycetota</taxon>
        <taxon>Planctomycetia</taxon>
        <taxon>Pirellulales</taxon>
        <taxon>Pirellulaceae</taxon>
        <taxon>Novipirellula</taxon>
    </lineage>
</organism>
<protein>
    <submittedName>
        <fullName evidence="2">Lipoate-protein ligase LplJ</fullName>
        <ecNumber evidence="2">6.3.1.20</ecNumber>
    </submittedName>
</protein>